<sequence>MKSTFRSLLLFLAIACFGVTAYSEQFVETSAVVSYEVQKVYPDWENPQDRLPYAMMSYFAEVAKIQDSKNQKPKKYSAIKERFDYLAANGYVNAEKEDLPQKWFKYFQGGDLKRIYNEESGFRARIFINDVKKTVVLAIAGTDFSDIYSLSSAVSLSFGKSSEAMMNGMDLAHDLRQMYFPKGYRIETTGASQGGAIAQLAAYATDASAFVFNSQMPGQELLNIVMKDAKTHIKHAYIEGDMLNDSIHPAGLFFQNASTVETLEIVLDDPLENKVNKVYYKQHGQYYYLTTTAWIRHWTGTVLFVSEQLAGKNFSDLYVRESRKKSAQ</sequence>
<proteinExistence type="predicted"/>
<dbReference type="RefSeq" id="WP_034877627.1">
    <property type="nucleotide sequence ID" value="NZ_JOKG01000004.1"/>
</dbReference>
<evidence type="ECO:0008006" key="4">
    <source>
        <dbReference type="Google" id="ProtNLM"/>
    </source>
</evidence>
<dbReference type="Pfam" id="PF26363">
    <property type="entry name" value="Phospholipase-like"/>
    <property type="match status" value="1"/>
</dbReference>
<dbReference type="InterPro" id="IPR029058">
    <property type="entry name" value="AB_hydrolase_fold"/>
</dbReference>
<organism evidence="2 3">
    <name type="scientific">Endozoicomonas montiporae</name>
    <dbReference type="NCBI Taxonomy" id="1027273"/>
    <lineage>
        <taxon>Bacteria</taxon>
        <taxon>Pseudomonadati</taxon>
        <taxon>Pseudomonadota</taxon>
        <taxon>Gammaproteobacteria</taxon>
        <taxon>Oceanospirillales</taxon>
        <taxon>Endozoicomonadaceae</taxon>
        <taxon>Endozoicomonas</taxon>
    </lineage>
</organism>
<evidence type="ECO:0000256" key="1">
    <source>
        <dbReference type="SAM" id="SignalP"/>
    </source>
</evidence>
<keyword evidence="1" id="KW-0732">Signal</keyword>
<dbReference type="Proteomes" id="UP000028006">
    <property type="component" value="Unassembled WGS sequence"/>
</dbReference>
<evidence type="ECO:0000313" key="3">
    <source>
        <dbReference type="Proteomes" id="UP000028006"/>
    </source>
</evidence>
<gene>
    <name evidence="2" type="ORF">GZ77_16995</name>
</gene>
<feature type="chain" id="PRO_5001760450" description="Fungal lipase-like domain-containing protein" evidence="1">
    <location>
        <begin position="22"/>
        <end position="328"/>
    </location>
</feature>
<comment type="caution">
    <text evidence="2">The sequence shown here is derived from an EMBL/GenBank/DDBJ whole genome shotgun (WGS) entry which is preliminary data.</text>
</comment>
<protein>
    <recommendedName>
        <fullName evidence="4">Fungal lipase-like domain-containing protein</fullName>
    </recommendedName>
</protein>
<dbReference type="EMBL" id="JOKG01000004">
    <property type="protein sequence ID" value="KEQ12268.1"/>
    <property type="molecule type" value="Genomic_DNA"/>
</dbReference>
<name>A0A081N1E5_9GAMM</name>
<dbReference type="SUPFAM" id="SSF53474">
    <property type="entry name" value="alpha/beta-Hydrolases"/>
    <property type="match status" value="1"/>
</dbReference>
<dbReference type="AlphaFoldDB" id="A0A081N1E5"/>
<evidence type="ECO:0000313" key="2">
    <source>
        <dbReference type="EMBL" id="KEQ12268.1"/>
    </source>
</evidence>
<dbReference type="Gene3D" id="3.40.50.1820">
    <property type="entry name" value="alpha/beta hydrolase"/>
    <property type="match status" value="1"/>
</dbReference>
<keyword evidence="3" id="KW-1185">Reference proteome</keyword>
<feature type="signal peptide" evidence="1">
    <location>
        <begin position="1"/>
        <end position="21"/>
    </location>
</feature>
<reference evidence="2 3" key="1">
    <citation type="submission" date="2014-06" db="EMBL/GenBank/DDBJ databases">
        <title>Whole Genome Sequences of Three Symbiotic Endozoicomonas Bacteria.</title>
        <authorList>
            <person name="Neave M.J."/>
            <person name="Apprill A."/>
            <person name="Voolstra C.R."/>
        </authorList>
    </citation>
    <scope>NUCLEOTIDE SEQUENCE [LARGE SCALE GENOMIC DNA]</scope>
    <source>
        <strain evidence="2 3">LMG 24815</strain>
    </source>
</reference>
<accession>A0A081N1E5</accession>